<feature type="domain" description="Activator of Hsp90 ATPase homologue 1/2-like C-terminal" evidence="2">
    <location>
        <begin position="13"/>
        <end position="129"/>
    </location>
</feature>
<reference evidence="3 4" key="1">
    <citation type="submission" date="2019-07" db="EMBL/GenBank/DDBJ databases">
        <title>Rhodococcus cavernicolus sp. nov., isolated from a cave.</title>
        <authorList>
            <person name="Lee S.D."/>
        </authorList>
    </citation>
    <scope>NUCLEOTIDE SEQUENCE [LARGE SCALE GENOMIC DNA]</scope>
    <source>
        <strain evidence="3 4">C1-24</strain>
    </source>
</reference>
<dbReference type="AlphaFoldDB" id="A0A5A7S9C6"/>
<evidence type="ECO:0000313" key="3">
    <source>
        <dbReference type="EMBL" id="KAA0021752.1"/>
    </source>
</evidence>
<sequence length="146" mass="16335">MVDILHRVGVISSVDEVYTALTTIDGLAGWWASNTAGNADEGGVIEFRFGPGGFDMKVTELDPGKKVVWEVVDGPEEWIGTEISWELKQSDDFAIILFAHRGWREEVEFMYHCSTKWATFLMSLKSLIETGSGAPDPRDVKISDWH</sequence>
<dbReference type="EMBL" id="VLNY01000008">
    <property type="protein sequence ID" value="KAA0021752.1"/>
    <property type="molecule type" value="Genomic_DNA"/>
</dbReference>
<accession>A0A5A7S9C6</accession>
<dbReference type="CDD" id="cd07814">
    <property type="entry name" value="SRPBCC_CalC_Aha1-like"/>
    <property type="match status" value="1"/>
</dbReference>
<evidence type="ECO:0000256" key="1">
    <source>
        <dbReference type="ARBA" id="ARBA00006817"/>
    </source>
</evidence>
<dbReference type="RefSeq" id="WP_149431619.1">
    <property type="nucleotide sequence ID" value="NZ_VLNY01000008.1"/>
</dbReference>
<keyword evidence="4" id="KW-1185">Reference proteome</keyword>
<organism evidence="3 4">
    <name type="scientific">Antrihabitans cavernicola</name>
    <dbReference type="NCBI Taxonomy" id="2495913"/>
    <lineage>
        <taxon>Bacteria</taxon>
        <taxon>Bacillati</taxon>
        <taxon>Actinomycetota</taxon>
        <taxon>Actinomycetes</taxon>
        <taxon>Mycobacteriales</taxon>
        <taxon>Nocardiaceae</taxon>
        <taxon>Antrihabitans</taxon>
    </lineage>
</organism>
<dbReference type="InterPro" id="IPR023393">
    <property type="entry name" value="START-like_dom_sf"/>
</dbReference>
<dbReference type="Gene3D" id="3.30.530.20">
    <property type="match status" value="1"/>
</dbReference>
<name>A0A5A7S9C6_9NOCA</name>
<dbReference type="Pfam" id="PF08327">
    <property type="entry name" value="AHSA1"/>
    <property type="match status" value="1"/>
</dbReference>
<protein>
    <submittedName>
        <fullName evidence="3">SRPBCC domain-containing protein</fullName>
    </submittedName>
</protein>
<proteinExistence type="inferred from homology"/>
<dbReference type="Proteomes" id="UP000322244">
    <property type="component" value="Unassembled WGS sequence"/>
</dbReference>
<evidence type="ECO:0000259" key="2">
    <source>
        <dbReference type="Pfam" id="PF08327"/>
    </source>
</evidence>
<comment type="similarity">
    <text evidence="1">Belongs to the AHA1 family.</text>
</comment>
<dbReference type="SUPFAM" id="SSF55961">
    <property type="entry name" value="Bet v1-like"/>
    <property type="match status" value="1"/>
</dbReference>
<dbReference type="OrthoDB" id="287565at2"/>
<dbReference type="InterPro" id="IPR013538">
    <property type="entry name" value="ASHA1/2-like_C"/>
</dbReference>
<gene>
    <name evidence="3" type="ORF">FOY51_17875</name>
</gene>
<evidence type="ECO:0000313" key="4">
    <source>
        <dbReference type="Proteomes" id="UP000322244"/>
    </source>
</evidence>
<comment type="caution">
    <text evidence="3">The sequence shown here is derived from an EMBL/GenBank/DDBJ whole genome shotgun (WGS) entry which is preliminary data.</text>
</comment>